<dbReference type="EMBL" id="QGNW01000306">
    <property type="protein sequence ID" value="RVW77809.1"/>
    <property type="molecule type" value="Genomic_DNA"/>
</dbReference>
<proteinExistence type="predicted"/>
<comment type="caution">
    <text evidence="1">The sequence shown here is derived from an EMBL/GenBank/DDBJ whole genome shotgun (WGS) entry which is preliminary data.</text>
</comment>
<dbReference type="Proteomes" id="UP000288805">
    <property type="component" value="Unassembled WGS sequence"/>
</dbReference>
<evidence type="ECO:0000313" key="1">
    <source>
        <dbReference type="EMBL" id="RVW77809.1"/>
    </source>
</evidence>
<dbReference type="Gene3D" id="2.40.70.10">
    <property type="entry name" value="Acid Proteases"/>
    <property type="match status" value="1"/>
</dbReference>
<gene>
    <name evidence="1" type="ORF">CK203_054457</name>
</gene>
<dbReference type="InterPro" id="IPR021109">
    <property type="entry name" value="Peptidase_aspartic_dom_sf"/>
</dbReference>
<dbReference type="PANTHER" id="PTHR33240">
    <property type="entry name" value="OS08G0508500 PROTEIN"/>
    <property type="match status" value="1"/>
</dbReference>
<evidence type="ECO:0000313" key="2">
    <source>
        <dbReference type="Proteomes" id="UP000288805"/>
    </source>
</evidence>
<accession>A0A438H033</accession>
<sequence>MVMRSLQPRIARHVVGVPFTDFGYLVLALYDVEDGISRGQPCYAAQFTARPTFSHPKPRAQQTSAPFALRMQRQFSQLGMPLSQTLRKLTKVGLLTALTPRPPPQFRMDLHCAYHQGPGHETDRCTALRHAIEDLIDRGLVHLDVDEVQAPYVDDVYTSDVQYVIREGRVIRVKTTTTPERLIHMVTDGKATCIVFSDDDLPLEGSGHTRPFYISIGCLGRQVPSVLLDNGSALNVCSLATAIALGYALSNIGLSTQTVRAYDSTQREVMGTLEIELLIGPATFVIVFQVLRIPASFNLFLGRPWIHRVGAIPSSLHQKHSSTVVLDMMRGMSYIPGMGLGRRQQGPREFMAFLDHDVPFGLRFIPTEVDYQYMALLRKERVRARLTHTSFDYPVRPYTLSLMGYFVKPSELHAPSDALGTSTSALTAPPFPNRLSPMTLCFPYEIDEHGTFVEIGDMVDGVVPRDEFVDEMLALSLSQIEEVAEEDLTAPAPKIAEDAIAIVDLFDGPVGLVEEAFDFVDPPLSFDVLSGFVSRHDYVSDFSSMDLSIFEYLPVSYDIVLSAPFSPTSRILALMMRLRSMTQ</sequence>
<organism evidence="1 2">
    <name type="scientific">Vitis vinifera</name>
    <name type="common">Grape</name>
    <dbReference type="NCBI Taxonomy" id="29760"/>
    <lineage>
        <taxon>Eukaryota</taxon>
        <taxon>Viridiplantae</taxon>
        <taxon>Streptophyta</taxon>
        <taxon>Embryophyta</taxon>
        <taxon>Tracheophyta</taxon>
        <taxon>Spermatophyta</taxon>
        <taxon>Magnoliopsida</taxon>
        <taxon>eudicotyledons</taxon>
        <taxon>Gunneridae</taxon>
        <taxon>Pentapetalae</taxon>
        <taxon>rosids</taxon>
        <taxon>Vitales</taxon>
        <taxon>Vitaceae</taxon>
        <taxon>Viteae</taxon>
        <taxon>Vitis</taxon>
    </lineage>
</organism>
<dbReference type="CDD" id="cd00303">
    <property type="entry name" value="retropepsin_like"/>
    <property type="match status" value="1"/>
</dbReference>
<name>A0A438H033_VITVI</name>
<dbReference type="AlphaFoldDB" id="A0A438H033"/>
<reference evidence="1 2" key="1">
    <citation type="journal article" date="2018" name="PLoS Genet.">
        <title>Population sequencing reveals clonal diversity and ancestral inbreeding in the grapevine cultivar Chardonnay.</title>
        <authorList>
            <person name="Roach M.J."/>
            <person name="Johnson D.L."/>
            <person name="Bohlmann J."/>
            <person name="van Vuuren H.J."/>
            <person name="Jones S.J."/>
            <person name="Pretorius I.S."/>
            <person name="Schmidt S.A."/>
            <person name="Borneman A.R."/>
        </authorList>
    </citation>
    <scope>NUCLEOTIDE SEQUENCE [LARGE SCALE GENOMIC DNA]</scope>
    <source>
        <strain evidence="2">cv. Chardonnay</strain>
        <tissue evidence="1">Leaf</tissue>
    </source>
</reference>
<protein>
    <submittedName>
        <fullName evidence="1">Uncharacterized protein</fullName>
    </submittedName>
</protein>
<dbReference type="PANTHER" id="PTHR33240:SF15">
    <property type="entry name" value="GAG-PRO-LIKE PROTEIN"/>
    <property type="match status" value="1"/>
</dbReference>